<comment type="caution">
    <text evidence="5">The sequence shown here is derived from an EMBL/GenBank/DDBJ whole genome shotgun (WGS) entry which is preliminary data.</text>
</comment>
<sequence length="418" mass="44323">MRKLNLFLVLMLVLAMVVSACAPAPQPAAPAAQPAEQQPAAPAAQPAAGNLIRIATQSPLSGPQSVLGTAIKNGAQLALEQKKGKLEEMGFTVELAPYDDQATPDIGVANAKQIVADPSVLCVVGHLNSGVAIPSSEEYHNAQLAMVSPANTNPLVTTRGYPEVNRIVGRDDVQGVVGAEFAFSEMGVKSVYILHDKTAYGQGIAEFFRQKAEELGMTVLGFEGTEEQANFDSVLTPILAANPDLVYFGGIYSQGGLILKQMREKGINAQFLGPDGLDSSEMANLAGEYVVDMYFTTTAGPLSLFPKAQQFIADYEARFGEQVQPYAAEGYDAMSICLMGIEKAIEENGGAMPTRAQVAAAVRATKDYDGITGVKTFNEIGDLTVAQYFVKQVKSADPAKWGEAEVVKVLDIPAPATK</sequence>
<dbReference type="InterPro" id="IPR028081">
    <property type="entry name" value="Leu-bd"/>
</dbReference>
<protein>
    <submittedName>
        <fullName evidence="5">Branched-chain amino acid ABC transporter substrate-binding protein</fullName>
    </submittedName>
</protein>
<dbReference type="InterPro" id="IPR028082">
    <property type="entry name" value="Peripla_BP_I"/>
</dbReference>
<gene>
    <name evidence="5" type="ORF">ENQ20_08465</name>
</gene>
<dbReference type="Pfam" id="PF13458">
    <property type="entry name" value="Peripla_BP_6"/>
    <property type="match status" value="1"/>
</dbReference>
<evidence type="ECO:0000313" key="5">
    <source>
        <dbReference type="EMBL" id="HDX31515.1"/>
    </source>
</evidence>
<evidence type="ECO:0000256" key="2">
    <source>
        <dbReference type="ARBA" id="ARBA00022729"/>
    </source>
</evidence>
<dbReference type="PROSITE" id="PS51257">
    <property type="entry name" value="PROKAR_LIPOPROTEIN"/>
    <property type="match status" value="1"/>
</dbReference>
<dbReference type="CDD" id="cd06342">
    <property type="entry name" value="PBP1_ABC_LIVBP-like"/>
    <property type="match status" value="1"/>
</dbReference>
<feature type="chain" id="PRO_5027572058" evidence="3">
    <location>
        <begin position="23"/>
        <end position="418"/>
    </location>
</feature>
<dbReference type="PANTHER" id="PTHR47151">
    <property type="entry name" value="LEU/ILE/VAL-BINDING ABC TRANSPORTER SUBUNIT"/>
    <property type="match status" value="1"/>
</dbReference>
<dbReference type="Gene3D" id="3.40.50.2300">
    <property type="match status" value="2"/>
</dbReference>
<evidence type="ECO:0000256" key="3">
    <source>
        <dbReference type="SAM" id="SignalP"/>
    </source>
</evidence>
<dbReference type="SUPFAM" id="SSF53822">
    <property type="entry name" value="Periplasmic binding protein-like I"/>
    <property type="match status" value="1"/>
</dbReference>
<accession>A0A7C1FSS5</accession>
<dbReference type="AlphaFoldDB" id="A0A7C1FSS5"/>
<organism evidence="5">
    <name type="scientific">Caldilinea aerophila</name>
    <dbReference type="NCBI Taxonomy" id="133453"/>
    <lineage>
        <taxon>Bacteria</taxon>
        <taxon>Bacillati</taxon>
        <taxon>Chloroflexota</taxon>
        <taxon>Caldilineae</taxon>
        <taxon>Caldilineales</taxon>
        <taxon>Caldilineaceae</taxon>
        <taxon>Caldilinea</taxon>
    </lineage>
</organism>
<proteinExistence type="inferred from homology"/>
<feature type="domain" description="Leucine-binding protein" evidence="4">
    <location>
        <begin position="52"/>
        <end position="395"/>
    </location>
</feature>
<evidence type="ECO:0000259" key="4">
    <source>
        <dbReference type="Pfam" id="PF13458"/>
    </source>
</evidence>
<dbReference type="EMBL" id="DSMG01000084">
    <property type="protein sequence ID" value="HDX31515.1"/>
    <property type="molecule type" value="Genomic_DNA"/>
</dbReference>
<keyword evidence="2 3" id="KW-0732">Signal</keyword>
<dbReference type="PANTHER" id="PTHR47151:SF2">
    <property type="entry name" value="AMINO ACID BINDING PROTEIN"/>
    <property type="match status" value="1"/>
</dbReference>
<name>A0A7C1FSS5_9CHLR</name>
<feature type="signal peptide" evidence="3">
    <location>
        <begin position="1"/>
        <end position="22"/>
    </location>
</feature>
<evidence type="ECO:0000256" key="1">
    <source>
        <dbReference type="ARBA" id="ARBA00010062"/>
    </source>
</evidence>
<reference evidence="5" key="1">
    <citation type="journal article" date="2020" name="mSystems">
        <title>Genome- and Community-Level Interaction Insights into Carbon Utilization and Element Cycling Functions of Hydrothermarchaeota in Hydrothermal Sediment.</title>
        <authorList>
            <person name="Zhou Z."/>
            <person name="Liu Y."/>
            <person name="Xu W."/>
            <person name="Pan J."/>
            <person name="Luo Z.H."/>
            <person name="Li M."/>
        </authorList>
    </citation>
    <scope>NUCLEOTIDE SEQUENCE [LARGE SCALE GENOMIC DNA]</scope>
    <source>
        <strain evidence="5">SpSt-289</strain>
    </source>
</reference>
<comment type="similarity">
    <text evidence="1">Belongs to the leucine-binding protein family.</text>
</comment>